<dbReference type="RefSeq" id="XP_001614186.1">
    <property type="nucleotide sequence ID" value="XM_001614136.1"/>
</dbReference>
<evidence type="ECO:0000256" key="4">
    <source>
        <dbReference type="SAM" id="MobiDB-lite"/>
    </source>
</evidence>
<dbReference type="FunCoup" id="A5K845">
    <property type="interactions" value="413"/>
</dbReference>
<comment type="similarity">
    <text evidence="2">Belongs to the NOC2 family.</text>
</comment>
<dbReference type="PhylomeDB" id="A5K845"/>
<dbReference type="GeneID" id="5473471"/>
<proteinExistence type="inferred from homology"/>
<keyword evidence="3" id="KW-0539">Nucleus</keyword>
<dbReference type="PANTHER" id="PTHR12687:SF4">
    <property type="entry name" value="NUCLEOLAR COMPLEX PROTEIN 2 HOMOLOG"/>
    <property type="match status" value="1"/>
</dbReference>
<feature type="compositionally biased region" description="Low complexity" evidence="4">
    <location>
        <begin position="905"/>
        <end position="917"/>
    </location>
</feature>
<organism evidence="5 6">
    <name type="scientific">Plasmodium vivax (strain Salvador I)</name>
    <dbReference type="NCBI Taxonomy" id="126793"/>
    <lineage>
        <taxon>Eukaryota</taxon>
        <taxon>Sar</taxon>
        <taxon>Alveolata</taxon>
        <taxon>Apicomplexa</taxon>
        <taxon>Aconoidasida</taxon>
        <taxon>Haemosporida</taxon>
        <taxon>Plasmodiidae</taxon>
        <taxon>Plasmodium</taxon>
        <taxon>Plasmodium (Plasmodium)</taxon>
    </lineage>
</organism>
<evidence type="ECO:0000256" key="1">
    <source>
        <dbReference type="ARBA" id="ARBA00004123"/>
    </source>
</evidence>
<evidence type="ECO:0000313" key="5">
    <source>
        <dbReference type="EMBL" id="EDL44459.1"/>
    </source>
</evidence>
<name>A5K845_PLAVS</name>
<dbReference type="AlphaFoldDB" id="A5K845"/>
<comment type="caution">
    <text evidence="5">The sequence shown here is derived from an EMBL/GenBank/DDBJ whole genome shotgun (WGS) entry which is preliminary data.</text>
</comment>
<dbReference type="PANTHER" id="PTHR12687">
    <property type="entry name" value="NUCLEOLAR COMPLEX 2 AND RAD4-RELATED"/>
    <property type="match status" value="1"/>
</dbReference>
<feature type="region of interest" description="Disordered" evidence="4">
    <location>
        <begin position="543"/>
        <end position="568"/>
    </location>
</feature>
<feature type="region of interest" description="Disordered" evidence="4">
    <location>
        <begin position="294"/>
        <end position="321"/>
    </location>
</feature>
<feature type="compositionally biased region" description="Basic residues" evidence="4">
    <location>
        <begin position="551"/>
        <end position="568"/>
    </location>
</feature>
<dbReference type="EMBL" id="AAKM01000009">
    <property type="protein sequence ID" value="EDL44459.1"/>
    <property type="molecule type" value="Genomic_DNA"/>
</dbReference>
<dbReference type="KEGG" id="pvx:PVX_082935"/>
<feature type="compositionally biased region" description="Basic and acidic residues" evidence="4">
    <location>
        <begin position="238"/>
        <end position="247"/>
    </location>
</feature>
<protein>
    <recommendedName>
        <fullName evidence="7">Nucleolar complex protein 2</fullName>
    </recommendedName>
</protein>
<feature type="compositionally biased region" description="Basic and acidic residues" evidence="4">
    <location>
        <begin position="129"/>
        <end position="159"/>
    </location>
</feature>
<dbReference type="GO" id="GO:0030690">
    <property type="term" value="C:Noc1p-Noc2p complex"/>
    <property type="evidence" value="ECO:0007669"/>
    <property type="project" value="TreeGrafter"/>
</dbReference>
<gene>
    <name evidence="5" type="ORF">PVX_082935</name>
</gene>
<dbReference type="STRING" id="126793.A5K845"/>
<reference evidence="5 6" key="1">
    <citation type="journal article" date="2008" name="Nature">
        <title>Comparative genomics of the neglected human malaria parasite Plasmodium vivax.</title>
        <authorList>
            <person name="Carlton J.M."/>
            <person name="Adams J.H."/>
            <person name="Silva J.C."/>
            <person name="Bidwell S.L."/>
            <person name="Lorenzi H."/>
            <person name="Caler E."/>
            <person name="Crabtree J."/>
            <person name="Angiuoli S.V."/>
            <person name="Merino E.F."/>
            <person name="Amedeo P."/>
            <person name="Cheng Q."/>
            <person name="Coulson R.M."/>
            <person name="Crabb B.S."/>
            <person name="Del Portillo H.A."/>
            <person name="Essien K."/>
            <person name="Feldblyum T.V."/>
            <person name="Fernandez-Becerra C."/>
            <person name="Gilson P.R."/>
            <person name="Gueye A.H."/>
            <person name="Guo X."/>
            <person name="Kang'a S."/>
            <person name="Kooij T.W."/>
            <person name="Korsinczky M."/>
            <person name="Meyer E.V."/>
            <person name="Nene V."/>
            <person name="Paulsen I."/>
            <person name="White O."/>
            <person name="Ralph S.A."/>
            <person name="Ren Q."/>
            <person name="Sargeant T.J."/>
            <person name="Salzberg S.L."/>
            <person name="Stoeckert C.J."/>
            <person name="Sullivan S.A."/>
            <person name="Yamamoto M.M."/>
            <person name="Hoffman S.L."/>
            <person name="Wortman J.R."/>
            <person name="Gardner M.J."/>
            <person name="Galinski M.R."/>
            <person name="Barnwell J.W."/>
            <person name="Fraser-Liggett C.M."/>
        </authorList>
    </citation>
    <scope>NUCLEOTIDE SEQUENCE [LARGE SCALE GENOMIC DNA]</scope>
    <source>
        <strain evidence="5 6">Salvador I</strain>
    </source>
</reference>
<feature type="compositionally biased region" description="Basic and acidic residues" evidence="4">
    <location>
        <begin position="869"/>
        <end position="885"/>
    </location>
</feature>
<feature type="region of interest" description="Disordered" evidence="4">
    <location>
        <begin position="826"/>
        <end position="952"/>
    </location>
</feature>
<feature type="compositionally biased region" description="Basic and acidic residues" evidence="4">
    <location>
        <begin position="893"/>
        <end position="904"/>
    </location>
</feature>
<feature type="compositionally biased region" description="Acidic residues" evidence="4">
    <location>
        <begin position="831"/>
        <end position="856"/>
    </location>
</feature>
<feature type="region of interest" description="Disordered" evidence="4">
    <location>
        <begin position="204"/>
        <end position="247"/>
    </location>
</feature>
<dbReference type="Pfam" id="PF03715">
    <property type="entry name" value="Noc2"/>
    <property type="match status" value="1"/>
</dbReference>
<dbReference type="Proteomes" id="UP000008333">
    <property type="component" value="Unassembled WGS sequence"/>
</dbReference>
<dbReference type="OMA" id="VHHISFP"/>
<dbReference type="GO" id="GO:0005730">
    <property type="term" value="C:nucleolus"/>
    <property type="evidence" value="ECO:0007669"/>
    <property type="project" value="TreeGrafter"/>
</dbReference>
<evidence type="ECO:0008006" key="7">
    <source>
        <dbReference type="Google" id="ProtNLM"/>
    </source>
</evidence>
<accession>A5K845</accession>
<keyword evidence="6" id="KW-1185">Reference proteome</keyword>
<feature type="region of interest" description="Disordered" evidence="4">
    <location>
        <begin position="1"/>
        <end position="159"/>
    </location>
</feature>
<sequence>MSGDAGDSPEEKAEVQAASQATLQVVSEEAPPQAREAEPKEKKKKKKKEKGAKGEKNAPNGKKHKQKEHKEKSLQNGNAKGKSSGREKKLRKKDAPQEDSDSVGDFSDGSDGSGGGSARDSDLASLENFCRENDLSEPSSEDHQAVDVADKDDHEQEGKPIDMAYVEAYLNSVSKKTRLSKVVKLLSMFRDALNMFVDDEVEDGMPGKGEVADEADQGEKQKKGSKGGKKRGSKRGTKGGDNRSKTKYSMDVDTSIFTVFNVLYNVDALFYNITNEGSRALRVWKLESIKNNEMYQEESSPHGGSTPQGDTTPQEGTTPQNCNLEGAKNAEAPQNLHILQSMPNYKHLEKYKLLIVHFFKQLLARLQKLSNSDVCTGVIKILKKKNILRWIVILNMGKIFLKKICTMFILSKKNDVYFFLFLLIQNMVQLYNEKKKIIYNNSVGSLKHKEKEEIKKTYQLEKLLFEVYQNLMQRYLIHYGSNYQNVSLLNHMKFKENCLIELFTLLSHDVAYTITFRYIQTVMQKIREGFKVTYEDGKKGDLHTGDEQLKGRSHKAAKKKNTQAGKKKNAPKVNLIDFKTFHLHSSYMMLLLRFLIKIIKLCHNLDVLTYGLTVLIIAILKTKINNMKYIPVNLQLIHMLIRIMEDKKKYIPLFSYFTCILNGLKSYQHVRTISKNQQIRLTIEDFDINISLEIDEKLISDFSIAHQVYEKVYVLLCDYVGLMVHHISFPEFFFAIDSFLKKYFSECKVHAFKMKIKNLLVLAKNSIEIIQKKRKNRNIYTMHDKMNFFGNDILPLSGHRLAVLESYENACLVKLKARISGLENIKHSSDGEDEEEDEEEDDREDDREDDLGDDPEERPSKRCAKKRKREDQRAANRSGSKEDNNKKKKSKKSEKGEKREKGEKNNNSSGSGNNDDGPTSAAEGPSREDKVEVFSMSSEDEREDAGADAKSE</sequence>
<dbReference type="InterPro" id="IPR005343">
    <property type="entry name" value="Noc2"/>
</dbReference>
<evidence type="ECO:0000256" key="2">
    <source>
        <dbReference type="ARBA" id="ARBA00005907"/>
    </source>
</evidence>
<dbReference type="GO" id="GO:0030691">
    <property type="term" value="C:Noc2p-Noc3p complex"/>
    <property type="evidence" value="ECO:0007669"/>
    <property type="project" value="TreeGrafter"/>
</dbReference>
<dbReference type="InParanoid" id="A5K845"/>
<comment type="subcellular location">
    <subcellularLocation>
        <location evidence="1">Nucleus</location>
    </subcellularLocation>
</comment>
<dbReference type="GO" id="GO:0005654">
    <property type="term" value="C:nucleoplasm"/>
    <property type="evidence" value="ECO:0007669"/>
    <property type="project" value="TreeGrafter"/>
</dbReference>
<evidence type="ECO:0000313" key="6">
    <source>
        <dbReference type="Proteomes" id="UP000008333"/>
    </source>
</evidence>
<evidence type="ECO:0000256" key="3">
    <source>
        <dbReference type="ARBA" id="ARBA00023242"/>
    </source>
</evidence>
<dbReference type="VEuPathDB" id="PlasmoDB:PVX_082935"/>
<feature type="compositionally biased region" description="Basic residues" evidence="4">
    <location>
        <begin position="223"/>
        <end position="237"/>
    </location>
</feature>
<dbReference type="GO" id="GO:0042273">
    <property type="term" value="P:ribosomal large subunit biogenesis"/>
    <property type="evidence" value="ECO:0007669"/>
    <property type="project" value="TreeGrafter"/>
</dbReference>